<dbReference type="KEGG" id="shh:ShL2_01937"/>
<dbReference type="NCBIfam" id="TIGR01636">
    <property type="entry name" value="phage_rinA"/>
    <property type="match status" value="1"/>
</dbReference>
<sequence>MRLRKATINYLESEFIYYKHLSRDIERIRNSKAYPSQYDKQKALKNRRLKRLTRIKEAIEHVYITSNEDSRILIDRYYFNNIDNLNLTGVALTINVSKSTAYNLRNDILLRLSDELGILR</sequence>
<reference evidence="1 2" key="1">
    <citation type="submission" date="2017-11" db="EMBL/GenBank/DDBJ databases">
        <authorList>
            <person name="Founou R.C."/>
            <person name="Founou L."/>
            <person name="Allam M."/>
            <person name="Ismail A."/>
            <person name="Essack S.Y."/>
        </authorList>
    </citation>
    <scope>NUCLEOTIDE SEQUENCE [LARGE SCALE GENOMIC DNA]</scope>
    <source>
        <strain evidence="1 2">G811N2B1</strain>
    </source>
</reference>
<dbReference type="Proteomes" id="UP000238153">
    <property type="component" value="Unassembled WGS sequence"/>
</dbReference>
<accession>A0A7Z1N1Y4</accession>
<protein>
    <submittedName>
        <fullName evidence="1">Transcriptional regulator</fullName>
    </submittedName>
</protein>
<dbReference type="AlphaFoldDB" id="A0A7Z1N1Y4"/>
<dbReference type="InterPro" id="IPR006523">
    <property type="entry name" value="RinA"/>
</dbReference>
<gene>
    <name evidence="1" type="ORF">CV019_09680</name>
</gene>
<evidence type="ECO:0000313" key="1">
    <source>
        <dbReference type="EMBL" id="PPJ73226.1"/>
    </source>
</evidence>
<organism evidence="1 2">
    <name type="scientific">Staphylococcus haemolyticus</name>
    <dbReference type="NCBI Taxonomy" id="1283"/>
    <lineage>
        <taxon>Bacteria</taxon>
        <taxon>Bacillati</taxon>
        <taxon>Bacillota</taxon>
        <taxon>Bacilli</taxon>
        <taxon>Bacillales</taxon>
        <taxon>Staphylococcaceae</taxon>
        <taxon>Staphylococcus</taxon>
    </lineage>
</organism>
<proteinExistence type="predicted"/>
<name>A0A7Z1N1Y4_STAHA</name>
<dbReference type="RefSeq" id="WP_046309576.1">
    <property type="nucleotide sequence ID" value="NZ_CAJCHC010000004.1"/>
</dbReference>
<comment type="caution">
    <text evidence="1">The sequence shown here is derived from an EMBL/GenBank/DDBJ whole genome shotgun (WGS) entry which is preliminary data.</text>
</comment>
<evidence type="ECO:0000313" key="2">
    <source>
        <dbReference type="Proteomes" id="UP000238153"/>
    </source>
</evidence>
<dbReference type="EMBL" id="PGWX01000355">
    <property type="protein sequence ID" value="PPJ73226.1"/>
    <property type="molecule type" value="Genomic_DNA"/>
</dbReference>